<gene>
    <name evidence="2" type="ORF">CSOJ01_07027</name>
</gene>
<sequence length="83" mass="8647">MAVANSAQSPISAASPEAASAAHGSLNAGDTEPHWAKQDQVTEPKTEQNLGLGGPALRQHAAYSSSPPHRRWAPMGSNFSLRS</sequence>
<evidence type="ECO:0000256" key="1">
    <source>
        <dbReference type="SAM" id="MobiDB-lite"/>
    </source>
</evidence>
<keyword evidence="3" id="KW-1185">Reference proteome</keyword>
<evidence type="ECO:0000313" key="2">
    <source>
        <dbReference type="EMBL" id="KAF6809244.1"/>
    </source>
</evidence>
<name>A0A8H6J9V8_9PEZI</name>
<accession>A0A8H6J9V8</accession>
<proteinExistence type="predicted"/>
<comment type="caution">
    <text evidence="2">The sequence shown here is derived from an EMBL/GenBank/DDBJ whole genome shotgun (WGS) entry which is preliminary data.</text>
</comment>
<dbReference type="AlphaFoldDB" id="A0A8H6J9V8"/>
<organism evidence="2 3">
    <name type="scientific">Colletotrichum sojae</name>
    <dbReference type="NCBI Taxonomy" id="2175907"/>
    <lineage>
        <taxon>Eukaryota</taxon>
        <taxon>Fungi</taxon>
        <taxon>Dikarya</taxon>
        <taxon>Ascomycota</taxon>
        <taxon>Pezizomycotina</taxon>
        <taxon>Sordariomycetes</taxon>
        <taxon>Hypocreomycetidae</taxon>
        <taxon>Glomerellales</taxon>
        <taxon>Glomerellaceae</taxon>
        <taxon>Colletotrichum</taxon>
        <taxon>Colletotrichum orchidearum species complex</taxon>
    </lineage>
</organism>
<protein>
    <submittedName>
        <fullName evidence="2">Uncharacterized protein</fullName>
    </submittedName>
</protein>
<feature type="region of interest" description="Disordered" evidence="1">
    <location>
        <begin position="1"/>
        <end position="83"/>
    </location>
</feature>
<dbReference type="EMBL" id="WIGN01000104">
    <property type="protein sequence ID" value="KAF6809244.1"/>
    <property type="molecule type" value="Genomic_DNA"/>
</dbReference>
<feature type="compositionally biased region" description="Low complexity" evidence="1">
    <location>
        <begin position="1"/>
        <end position="22"/>
    </location>
</feature>
<dbReference type="Proteomes" id="UP000652219">
    <property type="component" value="Unassembled WGS sequence"/>
</dbReference>
<feature type="compositionally biased region" description="Basic and acidic residues" evidence="1">
    <location>
        <begin position="31"/>
        <end position="46"/>
    </location>
</feature>
<evidence type="ECO:0000313" key="3">
    <source>
        <dbReference type="Proteomes" id="UP000652219"/>
    </source>
</evidence>
<reference evidence="2 3" key="1">
    <citation type="journal article" date="2020" name="Phytopathology">
        <title>Genome Sequence Resources of Colletotrichum truncatum, C. plurivorum, C. musicola, and C. sojae: Four Species Pathogenic to Soybean (Glycine max).</title>
        <authorList>
            <person name="Rogerio F."/>
            <person name="Boufleur T.R."/>
            <person name="Ciampi-Guillardi M."/>
            <person name="Sukno S.A."/>
            <person name="Thon M.R."/>
            <person name="Massola Junior N.S."/>
            <person name="Baroncelli R."/>
        </authorList>
    </citation>
    <scope>NUCLEOTIDE SEQUENCE [LARGE SCALE GENOMIC DNA]</scope>
    <source>
        <strain evidence="2 3">LFN0009</strain>
    </source>
</reference>